<dbReference type="RefSeq" id="WP_235969730.1">
    <property type="nucleotide sequence ID" value="NZ_BJTG01000013.1"/>
</dbReference>
<evidence type="ECO:0000313" key="3">
    <source>
        <dbReference type="EMBL" id="GEJ59330.1"/>
    </source>
</evidence>
<feature type="signal peptide" evidence="1">
    <location>
        <begin position="1"/>
        <end position="24"/>
    </location>
</feature>
<comment type="caution">
    <text evidence="3">The sequence shown here is derived from an EMBL/GenBank/DDBJ whole genome shotgun (WGS) entry which is preliminary data.</text>
</comment>
<evidence type="ECO:0000313" key="4">
    <source>
        <dbReference type="Proteomes" id="UP000503640"/>
    </source>
</evidence>
<keyword evidence="4" id="KW-1185">Reference proteome</keyword>
<dbReference type="Proteomes" id="UP000503640">
    <property type="component" value="Unassembled WGS sequence"/>
</dbReference>
<evidence type="ECO:0000259" key="2">
    <source>
        <dbReference type="Pfam" id="PF09992"/>
    </source>
</evidence>
<dbReference type="InterPro" id="IPR018711">
    <property type="entry name" value="NAGPA"/>
</dbReference>
<feature type="chain" id="PRO_5029828626" description="Phosphodiester glycosidase domain-containing protein" evidence="1">
    <location>
        <begin position="25"/>
        <end position="282"/>
    </location>
</feature>
<reference evidence="4" key="1">
    <citation type="journal article" date="2020" name="Appl. Environ. Microbiol.">
        <title>Diazotrophic Anaeromyxobacter Isolates from Soils.</title>
        <authorList>
            <person name="Masuda Y."/>
            <person name="Yamanaka H."/>
            <person name="Xu Z.X."/>
            <person name="Shiratori Y."/>
            <person name="Aono T."/>
            <person name="Amachi S."/>
            <person name="Senoo K."/>
            <person name="Itoh H."/>
        </authorList>
    </citation>
    <scope>NUCLEOTIDE SEQUENCE [LARGE SCALE GENOMIC DNA]</scope>
    <source>
        <strain evidence="4">R267</strain>
    </source>
</reference>
<sequence length="282" mass="29965">MPLAGRLTPALLALLVSTPGGFGASGPPAASQETAGFSAMEPGLELGTFPGPAGAPGDAKIWIARVDPARFELKLVNASASDARPHTVKQWALGAGASAAINAGMFQQDGLTSVGLMRTRLHENNPRRARSYKALLAFDPVRPGLPAVRLLDGACGELDLFPPPYGTLIQSIRLVSCDRQNVWAPEPRRWSSAALGVDGQGRVLFIHARSPWPVHDLVDALLALPIDLRRAMYLEGGKEAQLFVRGGGREVERLGAIEAAGAEDRAIPWEIPNAVVAVRRSR</sequence>
<evidence type="ECO:0000256" key="1">
    <source>
        <dbReference type="SAM" id="SignalP"/>
    </source>
</evidence>
<proteinExistence type="predicted"/>
<keyword evidence="1" id="KW-0732">Signal</keyword>
<dbReference type="EMBL" id="BJTG01000013">
    <property type="protein sequence ID" value="GEJ59330.1"/>
    <property type="molecule type" value="Genomic_DNA"/>
</dbReference>
<feature type="domain" description="Phosphodiester glycosidase" evidence="2">
    <location>
        <begin position="96"/>
        <end position="276"/>
    </location>
</feature>
<dbReference type="AlphaFoldDB" id="A0A7I9VT74"/>
<protein>
    <recommendedName>
        <fullName evidence="2">Phosphodiester glycosidase domain-containing protein</fullName>
    </recommendedName>
</protein>
<accession>A0A7I9VT74</accession>
<name>A0A7I9VT74_9BACT</name>
<gene>
    <name evidence="3" type="ORF">AMYX_40710</name>
</gene>
<dbReference type="Pfam" id="PF09992">
    <property type="entry name" value="NAGPA"/>
    <property type="match status" value="1"/>
</dbReference>
<organism evidence="3 4">
    <name type="scientific">Anaeromyxobacter diazotrophicus</name>
    <dbReference type="NCBI Taxonomy" id="2590199"/>
    <lineage>
        <taxon>Bacteria</taxon>
        <taxon>Pseudomonadati</taxon>
        <taxon>Myxococcota</taxon>
        <taxon>Myxococcia</taxon>
        <taxon>Myxococcales</taxon>
        <taxon>Cystobacterineae</taxon>
        <taxon>Anaeromyxobacteraceae</taxon>
        <taxon>Anaeromyxobacter</taxon>
    </lineage>
</organism>